<evidence type="ECO:0000256" key="2">
    <source>
        <dbReference type="ARBA" id="ARBA00023125"/>
    </source>
</evidence>
<dbReference type="InterPro" id="IPR000835">
    <property type="entry name" value="HTH_MarR-typ"/>
</dbReference>
<evidence type="ECO:0000313" key="6">
    <source>
        <dbReference type="EMBL" id="MDS1270189.1"/>
    </source>
</evidence>
<name>A0ABU2H5R4_9ACTN</name>
<evidence type="ECO:0000256" key="4">
    <source>
        <dbReference type="SAM" id="MobiDB-lite"/>
    </source>
</evidence>
<accession>A0ABU2H5R4</accession>
<dbReference type="PROSITE" id="PS50995">
    <property type="entry name" value="HTH_MARR_2"/>
    <property type="match status" value="1"/>
</dbReference>
<dbReference type="EMBL" id="JAVLVT010000003">
    <property type="protein sequence ID" value="MDS1270189.1"/>
    <property type="molecule type" value="Genomic_DNA"/>
</dbReference>
<dbReference type="InterPro" id="IPR052526">
    <property type="entry name" value="HTH-type_Bedaq_tolerance"/>
</dbReference>
<keyword evidence="3" id="KW-0804">Transcription</keyword>
<dbReference type="Proteomes" id="UP001250214">
    <property type="component" value="Unassembled WGS sequence"/>
</dbReference>
<dbReference type="InterPro" id="IPR036390">
    <property type="entry name" value="WH_DNA-bd_sf"/>
</dbReference>
<organism evidence="6 7">
    <name type="scientific">Lipingzhangella rawalii</name>
    <dbReference type="NCBI Taxonomy" id="2055835"/>
    <lineage>
        <taxon>Bacteria</taxon>
        <taxon>Bacillati</taxon>
        <taxon>Actinomycetota</taxon>
        <taxon>Actinomycetes</taxon>
        <taxon>Streptosporangiales</taxon>
        <taxon>Nocardiopsidaceae</taxon>
        <taxon>Lipingzhangella</taxon>
    </lineage>
</organism>
<dbReference type="PROSITE" id="PS01117">
    <property type="entry name" value="HTH_MARR_1"/>
    <property type="match status" value="1"/>
</dbReference>
<reference evidence="7" key="1">
    <citation type="submission" date="2023-07" db="EMBL/GenBank/DDBJ databases">
        <title>Novel species in the genus Lipingzhangella isolated from Sambhar Salt Lake.</title>
        <authorList>
            <person name="Jiya N."/>
            <person name="Kajale S."/>
            <person name="Sharma A."/>
        </authorList>
    </citation>
    <scope>NUCLEOTIDE SEQUENCE [LARGE SCALE GENOMIC DNA]</scope>
    <source>
        <strain evidence="7">LS1_29</strain>
    </source>
</reference>
<keyword evidence="7" id="KW-1185">Reference proteome</keyword>
<dbReference type="RefSeq" id="WP_310911725.1">
    <property type="nucleotide sequence ID" value="NZ_JAVLVT010000003.1"/>
</dbReference>
<keyword evidence="2" id="KW-0238">DNA-binding</keyword>
<dbReference type="SMART" id="SM00347">
    <property type="entry name" value="HTH_MARR"/>
    <property type="match status" value="1"/>
</dbReference>
<dbReference type="Pfam" id="PF01047">
    <property type="entry name" value="MarR"/>
    <property type="match status" value="1"/>
</dbReference>
<comment type="caution">
    <text evidence="6">The sequence shown here is derived from an EMBL/GenBank/DDBJ whole genome shotgun (WGS) entry which is preliminary data.</text>
</comment>
<evidence type="ECO:0000259" key="5">
    <source>
        <dbReference type="PROSITE" id="PS50995"/>
    </source>
</evidence>
<evidence type="ECO:0000313" key="7">
    <source>
        <dbReference type="Proteomes" id="UP001250214"/>
    </source>
</evidence>
<feature type="domain" description="HTH marR-type" evidence="5">
    <location>
        <begin position="15"/>
        <end position="147"/>
    </location>
</feature>
<dbReference type="PRINTS" id="PR00598">
    <property type="entry name" value="HTHMARR"/>
</dbReference>
<dbReference type="PANTHER" id="PTHR39515">
    <property type="entry name" value="CONSERVED PROTEIN"/>
    <property type="match status" value="1"/>
</dbReference>
<dbReference type="InterPro" id="IPR036388">
    <property type="entry name" value="WH-like_DNA-bd_sf"/>
</dbReference>
<dbReference type="InterPro" id="IPR023187">
    <property type="entry name" value="Tscrpt_reg_MarR-type_CS"/>
</dbReference>
<protein>
    <submittedName>
        <fullName evidence="6">MarR family transcriptional regulator</fullName>
    </submittedName>
</protein>
<dbReference type="PANTHER" id="PTHR39515:SF2">
    <property type="entry name" value="HTH-TYPE TRANSCRIPTIONAL REGULATOR RV0880"/>
    <property type="match status" value="1"/>
</dbReference>
<evidence type="ECO:0000256" key="3">
    <source>
        <dbReference type="ARBA" id="ARBA00023163"/>
    </source>
</evidence>
<dbReference type="Gene3D" id="1.10.10.10">
    <property type="entry name" value="Winged helix-like DNA-binding domain superfamily/Winged helix DNA-binding domain"/>
    <property type="match status" value="1"/>
</dbReference>
<evidence type="ECO:0000256" key="1">
    <source>
        <dbReference type="ARBA" id="ARBA00023015"/>
    </source>
</evidence>
<keyword evidence="1" id="KW-0805">Transcription regulation</keyword>
<proteinExistence type="predicted"/>
<feature type="region of interest" description="Disordered" evidence="4">
    <location>
        <begin position="89"/>
        <end position="114"/>
    </location>
</feature>
<sequence length="151" mass="17032">MLMSAPQPPPQTRTDAGLAATLRVTIGRLARRLRHQRTDASLSLGQSAALVTLDRHGQLTPGELAEHEKMQPPSMTRIITALETRGLVRRTRHPSDGRQQLVEPTPEGRQLVEQDRRRREAWLARRLAELTPEEKSTLRRAATILDRLSQT</sequence>
<gene>
    <name evidence="6" type="ORF">RIF23_07770</name>
</gene>
<dbReference type="SUPFAM" id="SSF46785">
    <property type="entry name" value="Winged helix' DNA-binding domain"/>
    <property type="match status" value="1"/>
</dbReference>